<name>X1MQR3_9ZZZZ</name>
<protein>
    <submittedName>
        <fullName evidence="1">Uncharacterized protein</fullName>
    </submittedName>
</protein>
<comment type="caution">
    <text evidence="1">The sequence shown here is derived from an EMBL/GenBank/DDBJ whole genome shotgun (WGS) entry which is preliminary data.</text>
</comment>
<organism evidence="1">
    <name type="scientific">marine sediment metagenome</name>
    <dbReference type="NCBI Taxonomy" id="412755"/>
    <lineage>
        <taxon>unclassified sequences</taxon>
        <taxon>metagenomes</taxon>
        <taxon>ecological metagenomes</taxon>
    </lineage>
</organism>
<proteinExistence type="predicted"/>
<dbReference type="AlphaFoldDB" id="X1MQR3"/>
<gene>
    <name evidence="1" type="ORF">S06H3_18796</name>
</gene>
<evidence type="ECO:0000313" key="1">
    <source>
        <dbReference type="EMBL" id="GAI17015.1"/>
    </source>
</evidence>
<feature type="non-terminal residue" evidence="1">
    <location>
        <position position="67"/>
    </location>
</feature>
<reference evidence="1" key="1">
    <citation type="journal article" date="2014" name="Front. Microbiol.">
        <title>High frequency of phylogenetically diverse reductive dehalogenase-homologous genes in deep subseafloor sedimentary metagenomes.</title>
        <authorList>
            <person name="Kawai M."/>
            <person name="Futagami T."/>
            <person name="Toyoda A."/>
            <person name="Takaki Y."/>
            <person name="Nishi S."/>
            <person name="Hori S."/>
            <person name="Arai W."/>
            <person name="Tsubouchi T."/>
            <person name="Morono Y."/>
            <person name="Uchiyama I."/>
            <person name="Ito T."/>
            <person name="Fujiyama A."/>
            <person name="Inagaki F."/>
            <person name="Takami H."/>
        </authorList>
    </citation>
    <scope>NUCLEOTIDE SEQUENCE</scope>
    <source>
        <strain evidence="1">Expedition CK06-06</strain>
    </source>
</reference>
<dbReference type="EMBL" id="BARV01009547">
    <property type="protein sequence ID" value="GAI17015.1"/>
    <property type="molecule type" value="Genomic_DNA"/>
</dbReference>
<accession>X1MQR3</accession>
<sequence length="67" mass="7781">MLEVRYNKDTKEITGWWGTRHGNHEIKLKNRPDEAIAMLNIPIPDKPLAAWLYDEATQSLVDNPTYT</sequence>